<dbReference type="EC" id="2.3.-.-" evidence="2"/>
<dbReference type="PANTHER" id="PTHR43328:SF1">
    <property type="entry name" value="N-ACETYLTRANSFERASE DOMAIN-CONTAINING PROTEIN"/>
    <property type="match status" value="1"/>
</dbReference>
<keyword evidence="2" id="KW-0012">Acyltransferase</keyword>
<reference evidence="2 3" key="1">
    <citation type="journal article" date="2019" name="Int. J. Syst. Evol. Microbiol.">
        <title>The Global Catalogue of Microorganisms (GCM) 10K type strain sequencing project: providing services to taxonomists for standard genome sequencing and annotation.</title>
        <authorList>
            <consortium name="The Broad Institute Genomics Platform"/>
            <consortium name="The Broad Institute Genome Sequencing Center for Infectious Disease"/>
            <person name="Wu L."/>
            <person name="Ma J."/>
        </authorList>
    </citation>
    <scope>NUCLEOTIDE SEQUENCE [LARGE SCALE GENOMIC DNA]</scope>
    <source>
        <strain evidence="2 3">PSR21</strain>
    </source>
</reference>
<dbReference type="CDD" id="cd04301">
    <property type="entry name" value="NAT_SF"/>
    <property type="match status" value="1"/>
</dbReference>
<dbReference type="Pfam" id="PF13302">
    <property type="entry name" value="Acetyltransf_3"/>
    <property type="match status" value="1"/>
</dbReference>
<protein>
    <submittedName>
        <fullName evidence="2">GNAT family N-acetyltransferase</fullName>
        <ecNumber evidence="2">2.3.-.-</ecNumber>
    </submittedName>
</protein>
<dbReference type="Gene3D" id="3.40.630.30">
    <property type="match status" value="1"/>
</dbReference>
<sequence length="178" mass="20428">MPGPTFLRGDSVTLRTVEEEDLDFLQRTINDPAVRRFLSARAPINGRQEREWYEERGSSDEHVNLLVCRGEEPMGSIGLHPRDPTGVNAEIGIFLAEDYWGEGYGTDASRLVTDYAFRERRNHRVTARVFDGNAGSRRIWEKLGFRHEGTHVESEFVDGEYVDVHFYAVLADEWPNEV</sequence>
<dbReference type="InterPro" id="IPR016181">
    <property type="entry name" value="Acyl_CoA_acyltransferase"/>
</dbReference>
<dbReference type="PROSITE" id="PS51186">
    <property type="entry name" value="GNAT"/>
    <property type="match status" value="1"/>
</dbReference>
<name>A0ABD6AAQ5_9EURY</name>
<keyword evidence="2" id="KW-0808">Transferase</keyword>
<evidence type="ECO:0000313" key="2">
    <source>
        <dbReference type="EMBL" id="MFC7317490.1"/>
    </source>
</evidence>
<dbReference type="RefSeq" id="WP_276303263.1">
    <property type="nucleotide sequence ID" value="NZ_CP119992.1"/>
</dbReference>
<evidence type="ECO:0000313" key="3">
    <source>
        <dbReference type="Proteomes" id="UP001596547"/>
    </source>
</evidence>
<evidence type="ECO:0000259" key="1">
    <source>
        <dbReference type="PROSITE" id="PS51186"/>
    </source>
</evidence>
<feature type="domain" description="N-acetyltransferase" evidence="1">
    <location>
        <begin position="12"/>
        <end position="173"/>
    </location>
</feature>
<dbReference type="GO" id="GO:0016746">
    <property type="term" value="F:acyltransferase activity"/>
    <property type="evidence" value="ECO:0007669"/>
    <property type="project" value="UniProtKB-KW"/>
</dbReference>
<comment type="caution">
    <text evidence="2">The sequence shown here is derived from an EMBL/GenBank/DDBJ whole genome shotgun (WGS) entry which is preliminary data.</text>
</comment>
<dbReference type="Proteomes" id="UP001596547">
    <property type="component" value="Unassembled WGS sequence"/>
</dbReference>
<dbReference type="GeneID" id="79315839"/>
<proteinExistence type="predicted"/>
<dbReference type="PANTHER" id="PTHR43328">
    <property type="entry name" value="ACETYLTRANSFERASE-RELATED"/>
    <property type="match status" value="1"/>
</dbReference>
<gene>
    <name evidence="2" type="ORF">ACFQPE_11920</name>
</gene>
<dbReference type="InterPro" id="IPR000182">
    <property type="entry name" value="GNAT_dom"/>
</dbReference>
<keyword evidence="3" id="KW-1185">Reference proteome</keyword>
<accession>A0ABD6AAQ5</accession>
<dbReference type="AlphaFoldDB" id="A0ABD6AAQ5"/>
<dbReference type="SUPFAM" id="SSF55729">
    <property type="entry name" value="Acyl-CoA N-acyltransferases (Nat)"/>
    <property type="match status" value="1"/>
</dbReference>
<dbReference type="EMBL" id="JBHTBF010000002">
    <property type="protein sequence ID" value="MFC7317490.1"/>
    <property type="molecule type" value="Genomic_DNA"/>
</dbReference>
<organism evidence="2 3">
    <name type="scientific">Halomarina halobia</name>
    <dbReference type="NCBI Taxonomy" id="3033386"/>
    <lineage>
        <taxon>Archaea</taxon>
        <taxon>Methanobacteriati</taxon>
        <taxon>Methanobacteriota</taxon>
        <taxon>Stenosarchaea group</taxon>
        <taxon>Halobacteria</taxon>
        <taxon>Halobacteriales</taxon>
        <taxon>Natronomonadaceae</taxon>
        <taxon>Halomarina</taxon>
    </lineage>
</organism>